<dbReference type="AlphaFoldDB" id="A0A4Y2QGL3"/>
<reference evidence="2 3" key="1">
    <citation type="journal article" date="2019" name="Sci. Rep.">
        <title>Orb-weaving spider Araneus ventricosus genome elucidates the spidroin gene catalogue.</title>
        <authorList>
            <person name="Kono N."/>
            <person name="Nakamura H."/>
            <person name="Ohtoshi R."/>
            <person name="Moran D.A.P."/>
            <person name="Shinohara A."/>
            <person name="Yoshida Y."/>
            <person name="Fujiwara M."/>
            <person name="Mori M."/>
            <person name="Tomita M."/>
            <person name="Arakawa K."/>
        </authorList>
    </citation>
    <scope>NUCLEOTIDE SEQUENCE [LARGE SCALE GENOMIC DNA]</scope>
</reference>
<dbReference type="EMBL" id="BGPR01013782">
    <property type="protein sequence ID" value="GBN62196.1"/>
    <property type="molecule type" value="Genomic_DNA"/>
</dbReference>
<keyword evidence="3" id="KW-1185">Reference proteome</keyword>
<feature type="compositionally biased region" description="Acidic residues" evidence="1">
    <location>
        <begin position="83"/>
        <end position="96"/>
    </location>
</feature>
<sequence length="144" mass="16427">MAAFQFILSLESEPESIFSENEDDPIWTTDDDDDDHHRGEYESSSNEDSSDGIISLRPEYRPNRPVAMVDGASPTPLPSSEFLSDDECWSDDEYSSDENWSSDEFSSSDQDSDDPLKSEYRPSRPRVSVYEFFAFISDILDVKL</sequence>
<name>A0A4Y2QGL3_ARAVE</name>
<evidence type="ECO:0000256" key="1">
    <source>
        <dbReference type="SAM" id="MobiDB-lite"/>
    </source>
</evidence>
<comment type="caution">
    <text evidence="2">The sequence shown here is derived from an EMBL/GenBank/DDBJ whole genome shotgun (WGS) entry which is preliminary data.</text>
</comment>
<protein>
    <submittedName>
        <fullName evidence="2">Uncharacterized protein</fullName>
    </submittedName>
</protein>
<accession>A0A4Y2QGL3</accession>
<feature type="compositionally biased region" description="Acidic residues" evidence="1">
    <location>
        <begin position="20"/>
        <end position="34"/>
    </location>
</feature>
<dbReference type="Proteomes" id="UP000499080">
    <property type="component" value="Unassembled WGS sequence"/>
</dbReference>
<gene>
    <name evidence="2" type="ORF">AVEN_77215_1</name>
</gene>
<evidence type="ECO:0000313" key="3">
    <source>
        <dbReference type="Proteomes" id="UP000499080"/>
    </source>
</evidence>
<evidence type="ECO:0000313" key="2">
    <source>
        <dbReference type="EMBL" id="GBN62196.1"/>
    </source>
</evidence>
<organism evidence="2 3">
    <name type="scientific">Araneus ventricosus</name>
    <name type="common">Orbweaver spider</name>
    <name type="synonym">Epeira ventricosa</name>
    <dbReference type="NCBI Taxonomy" id="182803"/>
    <lineage>
        <taxon>Eukaryota</taxon>
        <taxon>Metazoa</taxon>
        <taxon>Ecdysozoa</taxon>
        <taxon>Arthropoda</taxon>
        <taxon>Chelicerata</taxon>
        <taxon>Arachnida</taxon>
        <taxon>Araneae</taxon>
        <taxon>Araneomorphae</taxon>
        <taxon>Entelegynae</taxon>
        <taxon>Araneoidea</taxon>
        <taxon>Araneidae</taxon>
        <taxon>Araneus</taxon>
    </lineage>
</organism>
<feature type="region of interest" description="Disordered" evidence="1">
    <location>
        <begin position="12"/>
        <end position="121"/>
    </location>
</feature>
<proteinExistence type="predicted"/>
<feature type="compositionally biased region" description="Low complexity" evidence="1">
    <location>
        <begin position="42"/>
        <end position="55"/>
    </location>
</feature>
<feature type="compositionally biased region" description="Low complexity" evidence="1">
    <location>
        <begin position="97"/>
        <end position="109"/>
    </location>
</feature>